<proteinExistence type="predicted"/>
<keyword evidence="2" id="KW-1185">Reference proteome</keyword>
<organism evidence="1 2">
    <name type="scientific">Micromonospora fluostatini</name>
    <dbReference type="NCBI Taxonomy" id="1629071"/>
    <lineage>
        <taxon>Bacteria</taxon>
        <taxon>Bacillati</taxon>
        <taxon>Actinomycetota</taxon>
        <taxon>Actinomycetes</taxon>
        <taxon>Micromonosporales</taxon>
        <taxon>Micromonosporaceae</taxon>
        <taxon>Micromonospora</taxon>
    </lineage>
</organism>
<comment type="caution">
    <text evidence="1">The sequence shown here is derived from an EMBL/GenBank/DDBJ whole genome shotgun (WGS) entry which is preliminary data.</text>
</comment>
<evidence type="ECO:0000313" key="1">
    <source>
        <dbReference type="EMBL" id="TDB91552.1"/>
    </source>
</evidence>
<dbReference type="EMBL" id="SMKE01000520">
    <property type="protein sequence ID" value="TDB91552.1"/>
    <property type="molecule type" value="Genomic_DNA"/>
</dbReference>
<dbReference type="Proteomes" id="UP000295626">
    <property type="component" value="Unassembled WGS sequence"/>
</dbReference>
<protein>
    <submittedName>
        <fullName evidence="1">Uncharacterized protein</fullName>
    </submittedName>
</protein>
<evidence type="ECO:0000313" key="2">
    <source>
        <dbReference type="Proteomes" id="UP000295626"/>
    </source>
</evidence>
<accession>A0ABY2DEZ4</accession>
<reference evidence="1 2" key="1">
    <citation type="submission" date="2019-02" db="EMBL/GenBank/DDBJ databases">
        <title>Draft genome sequences of novel Actinobacteria.</title>
        <authorList>
            <person name="Sahin N."/>
            <person name="Ay H."/>
            <person name="Saygin H."/>
        </authorList>
    </citation>
    <scope>NUCLEOTIDE SEQUENCE [LARGE SCALE GENOMIC DNA]</scope>
    <source>
        <strain evidence="1 2">JCM 30529</strain>
    </source>
</reference>
<name>A0ABY2DEZ4_9ACTN</name>
<sequence length="233" mass="25695">MVEIPGARAELENAFRILYANMLYLARALEPDQEPDDALLPEPAVLDRREPLRHAYQVTLSLLATKQPCAAHAVDRGGLLLAEDGWSVETATGPTGRRAVGRRDGFVITVSAPDGEHTACRLGEGFAITGETPHVLLHEPVEFVPPEPCVTAETLPAGALLCYECDGLGWCPCCLGRGFVLDDDRRRQRCPCCFTRQVCLICEGAGLKWIHMMSWWAREQYPELRQDRPEGGG</sequence>
<gene>
    <name evidence="1" type="ORF">E1091_13690</name>
</gene>